<evidence type="ECO:0000313" key="1">
    <source>
        <dbReference type="Proteomes" id="UP000790787"/>
    </source>
</evidence>
<protein>
    <submittedName>
        <fullName evidence="2">Uncharacterized protein LOC142171936</fullName>
    </submittedName>
</protein>
<proteinExistence type="predicted"/>
<name>A0AC58T3I1_TOBAC</name>
<reference evidence="1" key="1">
    <citation type="journal article" date="2014" name="Nat. Commun.">
        <title>The tobacco genome sequence and its comparison with those of tomato and potato.</title>
        <authorList>
            <person name="Sierro N."/>
            <person name="Battey J.N."/>
            <person name="Ouadi S."/>
            <person name="Bakaher N."/>
            <person name="Bovet L."/>
            <person name="Willig A."/>
            <person name="Goepfert S."/>
            <person name="Peitsch M.C."/>
            <person name="Ivanov N.V."/>
        </authorList>
    </citation>
    <scope>NUCLEOTIDE SEQUENCE [LARGE SCALE GENOMIC DNA]</scope>
</reference>
<dbReference type="Proteomes" id="UP000790787">
    <property type="component" value="Chromosome 17"/>
</dbReference>
<reference evidence="2" key="2">
    <citation type="submission" date="2025-08" db="UniProtKB">
        <authorList>
            <consortium name="RefSeq"/>
        </authorList>
    </citation>
    <scope>IDENTIFICATION</scope>
    <source>
        <tissue evidence="2">Leaf</tissue>
    </source>
</reference>
<dbReference type="RefSeq" id="XP_075091762.1">
    <property type="nucleotide sequence ID" value="XM_075235661.1"/>
</dbReference>
<keyword evidence="1" id="KW-1185">Reference proteome</keyword>
<sequence>MEKEFFAVVFAFDKFGSYLVESKVIVHTDHSVLKYMMSKKESKPRLMRWVLLLQEFNLEIKDRKGKKNQVAYHLSRLEKPPAKIVDIREEFPDEQIFYIAAIFDRPSWYADIANYLCGMIRICVPEEKMGSILSHCHDGADGEHYGGNRTAAKVMEAGFYWSSLYKDARSRVATCDKCQQIGNSSKRDEMPLNSILACEVFDVWGIDYMGPFPSSHSY</sequence>
<evidence type="ECO:0000313" key="2">
    <source>
        <dbReference type="RefSeq" id="XP_075091762.1"/>
    </source>
</evidence>
<organism evidence="1 2">
    <name type="scientific">Nicotiana tabacum</name>
    <name type="common">Common tobacco</name>
    <dbReference type="NCBI Taxonomy" id="4097"/>
    <lineage>
        <taxon>Eukaryota</taxon>
        <taxon>Viridiplantae</taxon>
        <taxon>Streptophyta</taxon>
        <taxon>Embryophyta</taxon>
        <taxon>Tracheophyta</taxon>
        <taxon>Spermatophyta</taxon>
        <taxon>Magnoliopsida</taxon>
        <taxon>eudicotyledons</taxon>
        <taxon>Gunneridae</taxon>
        <taxon>Pentapetalae</taxon>
        <taxon>asterids</taxon>
        <taxon>lamiids</taxon>
        <taxon>Solanales</taxon>
        <taxon>Solanaceae</taxon>
        <taxon>Nicotianoideae</taxon>
        <taxon>Nicotianeae</taxon>
        <taxon>Nicotiana</taxon>
    </lineage>
</organism>
<gene>
    <name evidence="2" type="primary">LOC142171936</name>
</gene>
<accession>A0AC58T3I1</accession>